<dbReference type="OrthoDB" id="1405932at2759"/>
<gene>
    <name evidence="1" type="ORF">F511_13005</name>
</gene>
<dbReference type="Proteomes" id="UP000250235">
    <property type="component" value="Unassembled WGS sequence"/>
</dbReference>
<keyword evidence="2" id="KW-1185">Reference proteome</keyword>
<accession>A0A2Z7B8H1</accession>
<dbReference type="InterPro" id="IPR043502">
    <property type="entry name" value="DNA/RNA_pol_sf"/>
</dbReference>
<dbReference type="InterPro" id="IPR053134">
    <property type="entry name" value="RNA-dir_DNA_polymerase"/>
</dbReference>
<organism evidence="1 2">
    <name type="scientific">Dorcoceras hygrometricum</name>
    <dbReference type="NCBI Taxonomy" id="472368"/>
    <lineage>
        <taxon>Eukaryota</taxon>
        <taxon>Viridiplantae</taxon>
        <taxon>Streptophyta</taxon>
        <taxon>Embryophyta</taxon>
        <taxon>Tracheophyta</taxon>
        <taxon>Spermatophyta</taxon>
        <taxon>Magnoliopsida</taxon>
        <taxon>eudicotyledons</taxon>
        <taxon>Gunneridae</taxon>
        <taxon>Pentapetalae</taxon>
        <taxon>asterids</taxon>
        <taxon>lamiids</taxon>
        <taxon>Lamiales</taxon>
        <taxon>Gesneriaceae</taxon>
        <taxon>Didymocarpoideae</taxon>
        <taxon>Trichosporeae</taxon>
        <taxon>Loxocarpinae</taxon>
        <taxon>Dorcoceras</taxon>
    </lineage>
</organism>
<dbReference type="AlphaFoldDB" id="A0A2Z7B8H1"/>
<sequence length="117" mass="13262">MEHRLNVSPSSRSVIHKMRHFGPEKDIRSQVGDLLQVGHIREVHFPTWLSNVVLAPKATGKWRMCVDFRDLNKAFPKTVIHFPGLINSSIPPRVTSCSVSWMPIRVSSNFTDREGSA</sequence>
<reference evidence="1 2" key="1">
    <citation type="journal article" date="2015" name="Proc. Natl. Acad. Sci. U.S.A.">
        <title>The resurrection genome of Boea hygrometrica: A blueprint for survival of dehydration.</title>
        <authorList>
            <person name="Xiao L."/>
            <person name="Yang G."/>
            <person name="Zhang L."/>
            <person name="Yang X."/>
            <person name="Zhao S."/>
            <person name="Ji Z."/>
            <person name="Zhou Q."/>
            <person name="Hu M."/>
            <person name="Wang Y."/>
            <person name="Chen M."/>
            <person name="Xu Y."/>
            <person name="Jin H."/>
            <person name="Xiao X."/>
            <person name="Hu G."/>
            <person name="Bao F."/>
            <person name="Hu Y."/>
            <person name="Wan P."/>
            <person name="Li L."/>
            <person name="Deng X."/>
            <person name="Kuang T."/>
            <person name="Xiang C."/>
            <person name="Zhu J.K."/>
            <person name="Oliver M.J."/>
            <person name="He Y."/>
        </authorList>
    </citation>
    <scope>NUCLEOTIDE SEQUENCE [LARGE SCALE GENOMIC DNA]</scope>
    <source>
        <strain evidence="2">cv. XS01</strain>
    </source>
</reference>
<dbReference type="PANTHER" id="PTHR24559:SF430">
    <property type="entry name" value="RNA-DIRECTED DNA POLYMERASE"/>
    <property type="match status" value="1"/>
</dbReference>
<proteinExistence type="predicted"/>
<protein>
    <submittedName>
        <fullName evidence="1">Uncharacterized protein</fullName>
    </submittedName>
</protein>
<evidence type="ECO:0000313" key="2">
    <source>
        <dbReference type="Proteomes" id="UP000250235"/>
    </source>
</evidence>
<dbReference type="SUPFAM" id="SSF56672">
    <property type="entry name" value="DNA/RNA polymerases"/>
    <property type="match status" value="1"/>
</dbReference>
<dbReference type="Gene3D" id="3.10.10.10">
    <property type="entry name" value="HIV Type 1 Reverse Transcriptase, subunit A, domain 1"/>
    <property type="match status" value="1"/>
</dbReference>
<evidence type="ECO:0000313" key="1">
    <source>
        <dbReference type="EMBL" id="KZV30421.1"/>
    </source>
</evidence>
<name>A0A2Z7B8H1_9LAMI</name>
<dbReference type="PANTHER" id="PTHR24559">
    <property type="entry name" value="TRANSPOSON TY3-I GAG-POL POLYPROTEIN"/>
    <property type="match status" value="1"/>
</dbReference>
<dbReference type="EMBL" id="KV008285">
    <property type="protein sequence ID" value="KZV30421.1"/>
    <property type="molecule type" value="Genomic_DNA"/>
</dbReference>